<dbReference type="AlphaFoldDB" id="A0A8J2JZ28"/>
<dbReference type="GO" id="GO:0080019">
    <property type="term" value="F:alcohol-forming very long-chain fatty acyl-CoA reductase activity"/>
    <property type="evidence" value="ECO:0007669"/>
    <property type="project" value="InterPro"/>
</dbReference>
<dbReference type="Pfam" id="PF07993">
    <property type="entry name" value="NAD_binding_4"/>
    <property type="match status" value="1"/>
</dbReference>
<dbReference type="GO" id="GO:0005777">
    <property type="term" value="C:peroxisome"/>
    <property type="evidence" value="ECO:0007669"/>
    <property type="project" value="TreeGrafter"/>
</dbReference>
<feature type="domain" description="Thioester reductase (TE)" evidence="12">
    <location>
        <begin position="19"/>
        <end position="289"/>
    </location>
</feature>
<protein>
    <recommendedName>
        <fullName evidence="10">Fatty acyl-CoA reductase</fullName>
        <ecNumber evidence="10">1.2.1.84</ecNumber>
    </recommendedName>
</protein>
<evidence type="ECO:0000259" key="11">
    <source>
        <dbReference type="Pfam" id="PF03015"/>
    </source>
</evidence>
<dbReference type="Proteomes" id="UP000708208">
    <property type="component" value="Unassembled WGS sequence"/>
</dbReference>
<dbReference type="Pfam" id="PF03015">
    <property type="entry name" value="Sterile"/>
    <property type="match status" value="1"/>
</dbReference>
<organism evidence="13 14">
    <name type="scientific">Allacma fusca</name>
    <dbReference type="NCBI Taxonomy" id="39272"/>
    <lineage>
        <taxon>Eukaryota</taxon>
        <taxon>Metazoa</taxon>
        <taxon>Ecdysozoa</taxon>
        <taxon>Arthropoda</taxon>
        <taxon>Hexapoda</taxon>
        <taxon>Collembola</taxon>
        <taxon>Symphypleona</taxon>
        <taxon>Sminthuridae</taxon>
        <taxon>Allacma</taxon>
    </lineage>
</organism>
<evidence type="ECO:0000313" key="13">
    <source>
        <dbReference type="EMBL" id="CAG7727267.1"/>
    </source>
</evidence>
<comment type="subcellular location">
    <subcellularLocation>
        <location evidence="1">Membrane</location>
        <topology evidence="1">Multi-pass membrane protein</topology>
    </subcellularLocation>
</comment>
<evidence type="ECO:0000256" key="1">
    <source>
        <dbReference type="ARBA" id="ARBA00004141"/>
    </source>
</evidence>
<keyword evidence="14" id="KW-1185">Reference proteome</keyword>
<evidence type="ECO:0000259" key="12">
    <source>
        <dbReference type="Pfam" id="PF07993"/>
    </source>
</evidence>
<keyword evidence="8 10" id="KW-0472">Membrane</keyword>
<evidence type="ECO:0000256" key="8">
    <source>
        <dbReference type="ARBA" id="ARBA00023136"/>
    </source>
</evidence>
<evidence type="ECO:0000256" key="2">
    <source>
        <dbReference type="ARBA" id="ARBA00005928"/>
    </source>
</evidence>
<dbReference type="EMBL" id="CAJVCH010146213">
    <property type="protein sequence ID" value="CAG7727267.1"/>
    <property type="molecule type" value="Genomic_DNA"/>
</dbReference>
<comment type="caution">
    <text evidence="13">The sequence shown here is derived from an EMBL/GenBank/DDBJ whole genome shotgun (WGS) entry which is preliminary data.</text>
</comment>
<evidence type="ECO:0000256" key="9">
    <source>
        <dbReference type="ARBA" id="ARBA00052530"/>
    </source>
</evidence>
<dbReference type="OrthoDB" id="429813at2759"/>
<keyword evidence="6 10" id="KW-1133">Transmembrane helix</keyword>
<keyword evidence="7 10" id="KW-0443">Lipid metabolism</keyword>
<evidence type="ECO:0000256" key="4">
    <source>
        <dbReference type="ARBA" id="ARBA00022692"/>
    </source>
</evidence>
<dbReference type="GO" id="GO:0102965">
    <property type="term" value="F:alcohol-forming long-chain fatty acyl-CoA reductase activity"/>
    <property type="evidence" value="ECO:0007669"/>
    <property type="project" value="UniProtKB-EC"/>
</dbReference>
<evidence type="ECO:0000256" key="6">
    <source>
        <dbReference type="ARBA" id="ARBA00022989"/>
    </source>
</evidence>
<comment type="function">
    <text evidence="10">Catalyzes the reduction of fatty acyl-CoA to fatty alcohols.</text>
</comment>
<sequence>MMLPRSEIAEFFDGKSVFITGATGFLGKALVEKLLRCCPGVRNIFVLVRPKRGFEGRSRLESLFKGPLFDLLRAENPHALSKVVPISGDITEPNLGISPENDLLLCQQVSVIIHSAATVKFEEPLKNAIKINVEGTKKIIELAKRAKDIKAVVHVSTAYSNCDKSEIKEILYPINIEPNNAIQTFEWMSKDLVEIIKPKVVEGKPNTYTYTKHMAEHLVNQSRDEVPICIVRPSIVAATYEEPIPGWVDNINGPSGIFVACGKGVLQSLLCDTEKRLDVIPLDHVVSLIVAAAWYTSKTRCSQNEMESNELAIYNCCSGTENPFYLSRTIPMAQKAFWNTPFDKVLWYPGPWITTSPIIHYVADIFLHFIPAHLLDLKTKLSGDDYPVKKNHSMVSIYSRNQANVRALRYFCTHEFDFHIKNVSRLYSKLSPFDKKIFRFDIKEVDWRVYMQSYIYGLRKYVLKEKDQDIERAKLHLLKMYRVRLGTQFVSLVLLVSALAFMVAFVIRVI</sequence>
<feature type="transmembrane region" description="Helical" evidence="10">
    <location>
        <begin position="489"/>
        <end position="507"/>
    </location>
</feature>
<accession>A0A8J2JZ28</accession>
<comment type="similarity">
    <text evidence="2 10">Belongs to the fatty acyl-CoA reductase family.</text>
</comment>
<dbReference type="InterPro" id="IPR033640">
    <property type="entry name" value="FAR_C"/>
</dbReference>
<dbReference type="CDD" id="cd09071">
    <property type="entry name" value="FAR_C"/>
    <property type="match status" value="1"/>
</dbReference>
<dbReference type="PANTHER" id="PTHR11011">
    <property type="entry name" value="MALE STERILITY PROTEIN 2-RELATED"/>
    <property type="match status" value="1"/>
</dbReference>
<dbReference type="InterPro" id="IPR013120">
    <property type="entry name" value="FAR_NAD-bd"/>
</dbReference>
<gene>
    <name evidence="13" type="ORF">AFUS01_LOCUS16119</name>
</gene>
<evidence type="ECO:0000313" key="14">
    <source>
        <dbReference type="Proteomes" id="UP000708208"/>
    </source>
</evidence>
<evidence type="ECO:0000256" key="10">
    <source>
        <dbReference type="RuleBase" id="RU363097"/>
    </source>
</evidence>
<keyword evidence="3 10" id="KW-0444">Lipid biosynthesis</keyword>
<evidence type="ECO:0000256" key="3">
    <source>
        <dbReference type="ARBA" id="ARBA00022516"/>
    </source>
</evidence>
<comment type="catalytic activity">
    <reaction evidence="9 10">
        <text>a long-chain fatty acyl-CoA + 2 NADPH + 2 H(+) = a long-chain primary fatty alcohol + 2 NADP(+) + CoA</text>
        <dbReference type="Rhea" id="RHEA:52716"/>
        <dbReference type="ChEBI" id="CHEBI:15378"/>
        <dbReference type="ChEBI" id="CHEBI:57287"/>
        <dbReference type="ChEBI" id="CHEBI:57783"/>
        <dbReference type="ChEBI" id="CHEBI:58349"/>
        <dbReference type="ChEBI" id="CHEBI:77396"/>
        <dbReference type="ChEBI" id="CHEBI:83139"/>
        <dbReference type="EC" id="1.2.1.84"/>
    </reaction>
</comment>
<dbReference type="FunFam" id="3.40.50.720:FF:000143">
    <property type="entry name" value="Fatty acyl-CoA reductase"/>
    <property type="match status" value="1"/>
</dbReference>
<dbReference type="InterPro" id="IPR026055">
    <property type="entry name" value="FAR"/>
</dbReference>
<keyword evidence="4 10" id="KW-0812">Transmembrane</keyword>
<reference evidence="13" key="1">
    <citation type="submission" date="2021-06" db="EMBL/GenBank/DDBJ databases">
        <authorList>
            <person name="Hodson N. C."/>
            <person name="Mongue J. A."/>
            <person name="Jaron S. K."/>
        </authorList>
    </citation>
    <scope>NUCLEOTIDE SEQUENCE</scope>
</reference>
<dbReference type="EC" id="1.2.1.84" evidence="10"/>
<proteinExistence type="inferred from homology"/>
<feature type="domain" description="Fatty acyl-CoA reductase C-terminal" evidence="11">
    <location>
        <begin position="367"/>
        <end position="465"/>
    </location>
</feature>
<evidence type="ECO:0000256" key="7">
    <source>
        <dbReference type="ARBA" id="ARBA00023098"/>
    </source>
</evidence>
<dbReference type="PANTHER" id="PTHR11011:SF116">
    <property type="entry name" value="FATTY ACYL-COA REDUCTASE CG5065-RELATED"/>
    <property type="match status" value="1"/>
</dbReference>
<dbReference type="GO" id="GO:0035336">
    <property type="term" value="P:long-chain fatty-acyl-CoA metabolic process"/>
    <property type="evidence" value="ECO:0007669"/>
    <property type="project" value="TreeGrafter"/>
</dbReference>
<keyword evidence="5 10" id="KW-0521">NADP</keyword>
<dbReference type="CDD" id="cd05236">
    <property type="entry name" value="FAR-N_SDR_e"/>
    <property type="match status" value="1"/>
</dbReference>
<name>A0A8J2JZ28_9HEXA</name>
<keyword evidence="10" id="KW-0560">Oxidoreductase</keyword>
<evidence type="ECO:0000256" key="5">
    <source>
        <dbReference type="ARBA" id="ARBA00022857"/>
    </source>
</evidence>
<dbReference type="GO" id="GO:0016020">
    <property type="term" value="C:membrane"/>
    <property type="evidence" value="ECO:0007669"/>
    <property type="project" value="UniProtKB-SubCell"/>
</dbReference>